<evidence type="ECO:0000313" key="3">
    <source>
        <dbReference type="Proteomes" id="UP001299068"/>
    </source>
</evidence>
<dbReference type="RefSeq" id="WP_221858179.1">
    <property type="nucleotide sequence ID" value="NZ_JAIKTU010000001.1"/>
</dbReference>
<keyword evidence="1" id="KW-0472">Membrane</keyword>
<gene>
    <name evidence="2" type="ORF">K5V21_00040</name>
</gene>
<name>A0ABS7KSN9_CLOSR</name>
<evidence type="ECO:0000256" key="1">
    <source>
        <dbReference type="SAM" id="Phobius"/>
    </source>
</evidence>
<keyword evidence="1" id="KW-1133">Transmembrane helix</keyword>
<dbReference type="Proteomes" id="UP001299068">
    <property type="component" value="Unassembled WGS sequence"/>
</dbReference>
<comment type="caution">
    <text evidence="2">The sequence shown here is derived from an EMBL/GenBank/DDBJ whole genome shotgun (WGS) entry which is preliminary data.</text>
</comment>
<reference evidence="2 3" key="1">
    <citation type="journal article" date="2021" name="Cell Host Microbe">
        <title>in vivo commensal control of Clostridioides difficile virulence.</title>
        <authorList>
            <person name="Girinathan B.P."/>
            <person name="Dibenedetto N."/>
            <person name="Worley J.N."/>
            <person name="Peltier J."/>
            <person name="Arrieta-Ortiz M.L."/>
            <person name="Rupa Christinal Immanuel S."/>
            <person name="Lavin R."/>
            <person name="Delaney M.L."/>
            <person name="Cummins C."/>
            <person name="Hoffmann M."/>
            <person name="Luo Y."/>
            <person name="Gonzalez-Escalona N."/>
            <person name="Allard M."/>
            <person name="Onderdonk A.B."/>
            <person name="Gerber G.K."/>
            <person name="Sonenshein A.L."/>
            <person name="Baliga N."/>
            <person name="Dupuy B."/>
            <person name="Bry L."/>
        </authorList>
    </citation>
    <scope>NUCLEOTIDE SEQUENCE [LARGE SCALE GENOMIC DNA]</scope>
    <source>
        <strain evidence="2 3">DSM 599</strain>
    </source>
</reference>
<proteinExistence type="predicted"/>
<dbReference type="EMBL" id="JAIKTU010000001">
    <property type="protein sequence ID" value="MBY0753831.1"/>
    <property type="molecule type" value="Genomic_DNA"/>
</dbReference>
<keyword evidence="1" id="KW-0812">Transmembrane</keyword>
<evidence type="ECO:0000313" key="2">
    <source>
        <dbReference type="EMBL" id="MBY0753831.1"/>
    </source>
</evidence>
<dbReference type="Pfam" id="PF10947">
    <property type="entry name" value="DUF2628"/>
    <property type="match status" value="1"/>
</dbReference>
<organism evidence="2 3">
    <name type="scientific">Clostridium sardiniense</name>
    <name type="common">Clostridium absonum</name>
    <dbReference type="NCBI Taxonomy" id="29369"/>
    <lineage>
        <taxon>Bacteria</taxon>
        <taxon>Bacillati</taxon>
        <taxon>Bacillota</taxon>
        <taxon>Clostridia</taxon>
        <taxon>Eubacteriales</taxon>
        <taxon>Clostridiaceae</taxon>
        <taxon>Clostridium</taxon>
    </lineage>
</organism>
<feature type="transmembrane region" description="Helical" evidence="1">
    <location>
        <begin position="110"/>
        <end position="132"/>
    </location>
</feature>
<sequence length="198" mass="22423">MSFEEEIKENIKEEGFTDCYESEYPNEDSNSSLDKITDSNFIKFVGLKNTEHYFNQWKNNENKNTFSSWNWASFFLGGYWLLYRKLYAWFVGVTIVDFLAVAILDNFSPLLAGLIPLIIMILLGIFGNCIYIRHSKKKILSLKKFFDKYGDTDEALKANGGTTLVAPLVLLASAGVIAIIVGTLLTTLISSMAYSFPF</sequence>
<feature type="transmembrane region" description="Helical" evidence="1">
    <location>
        <begin position="86"/>
        <end position="104"/>
    </location>
</feature>
<feature type="transmembrane region" description="Helical" evidence="1">
    <location>
        <begin position="164"/>
        <end position="189"/>
    </location>
</feature>
<protein>
    <submittedName>
        <fullName evidence="2">DUF2628 domain-containing protein</fullName>
    </submittedName>
</protein>
<accession>A0ABS7KSN9</accession>
<keyword evidence="3" id="KW-1185">Reference proteome</keyword>
<dbReference type="InterPro" id="IPR024399">
    <property type="entry name" value="DUF2628"/>
</dbReference>